<organism evidence="2 3">
    <name type="scientific">Candidatus Curtissbacteria bacterium RIFOXYA1_FULL_41_14</name>
    <dbReference type="NCBI Taxonomy" id="1797737"/>
    <lineage>
        <taxon>Bacteria</taxon>
        <taxon>Candidatus Curtissiibacteriota</taxon>
    </lineage>
</organism>
<dbReference type="InterPro" id="IPR053151">
    <property type="entry name" value="RNase_H-like"/>
</dbReference>
<dbReference type="PROSITE" id="PS50879">
    <property type="entry name" value="RNASE_H_1"/>
    <property type="match status" value="1"/>
</dbReference>
<dbReference type="EMBL" id="MFCA01000030">
    <property type="protein sequence ID" value="OGE00993.1"/>
    <property type="molecule type" value="Genomic_DNA"/>
</dbReference>
<dbReference type="Gene3D" id="3.30.420.10">
    <property type="entry name" value="Ribonuclease H-like superfamily/Ribonuclease H"/>
    <property type="match status" value="1"/>
</dbReference>
<dbReference type="STRING" id="1797737.A2196_05665"/>
<dbReference type="SUPFAM" id="SSF53098">
    <property type="entry name" value="Ribonuclease H-like"/>
    <property type="match status" value="1"/>
</dbReference>
<dbReference type="GO" id="GO:0004523">
    <property type="term" value="F:RNA-DNA hybrid ribonuclease activity"/>
    <property type="evidence" value="ECO:0007669"/>
    <property type="project" value="InterPro"/>
</dbReference>
<evidence type="ECO:0000313" key="3">
    <source>
        <dbReference type="Proteomes" id="UP000176751"/>
    </source>
</evidence>
<dbReference type="AlphaFoldDB" id="A0A1F5H9Z1"/>
<dbReference type="GO" id="GO:0003676">
    <property type="term" value="F:nucleic acid binding"/>
    <property type="evidence" value="ECO:0007669"/>
    <property type="project" value="InterPro"/>
</dbReference>
<dbReference type="PANTHER" id="PTHR47723">
    <property type="entry name" value="OS05G0353850 PROTEIN"/>
    <property type="match status" value="1"/>
</dbReference>
<proteinExistence type="predicted"/>
<sequence length="137" mass="15487">MIEVYCDGGSRGNPGHAGFGYVVRRDGKVIKEGYGYIGIATNNVAEYTAVIEALSWLEKHFPKVDLVINLDSKLAVSQLTGIYKVKDSKIRDLVFSIRMLANSFGQIIFRHIPRELNREADKLVNRALDEQIKKIKY</sequence>
<dbReference type="Proteomes" id="UP000176751">
    <property type="component" value="Unassembled WGS sequence"/>
</dbReference>
<evidence type="ECO:0000313" key="2">
    <source>
        <dbReference type="EMBL" id="OGE00993.1"/>
    </source>
</evidence>
<dbReference type="PANTHER" id="PTHR47723:SF24">
    <property type="entry name" value="RNASE H TYPE-1 DOMAIN-CONTAINING PROTEIN"/>
    <property type="match status" value="1"/>
</dbReference>
<reference evidence="2 3" key="1">
    <citation type="journal article" date="2016" name="Nat. Commun.">
        <title>Thousands of microbial genomes shed light on interconnected biogeochemical processes in an aquifer system.</title>
        <authorList>
            <person name="Anantharaman K."/>
            <person name="Brown C.T."/>
            <person name="Hug L.A."/>
            <person name="Sharon I."/>
            <person name="Castelle C.J."/>
            <person name="Probst A.J."/>
            <person name="Thomas B.C."/>
            <person name="Singh A."/>
            <person name="Wilkins M.J."/>
            <person name="Karaoz U."/>
            <person name="Brodie E.L."/>
            <person name="Williams K.H."/>
            <person name="Hubbard S.S."/>
            <person name="Banfield J.F."/>
        </authorList>
    </citation>
    <scope>NUCLEOTIDE SEQUENCE [LARGE SCALE GENOMIC DNA]</scope>
</reference>
<comment type="caution">
    <text evidence="2">The sequence shown here is derived from an EMBL/GenBank/DDBJ whole genome shotgun (WGS) entry which is preliminary data.</text>
</comment>
<feature type="domain" description="RNase H type-1" evidence="1">
    <location>
        <begin position="1"/>
        <end position="129"/>
    </location>
</feature>
<protein>
    <recommendedName>
        <fullName evidence="1">RNase H type-1 domain-containing protein</fullName>
    </recommendedName>
</protein>
<dbReference type="InterPro" id="IPR012337">
    <property type="entry name" value="RNaseH-like_sf"/>
</dbReference>
<dbReference type="InterPro" id="IPR002156">
    <property type="entry name" value="RNaseH_domain"/>
</dbReference>
<name>A0A1F5H9Z1_9BACT</name>
<accession>A0A1F5H9Z1</accession>
<gene>
    <name evidence="2" type="ORF">A2196_05665</name>
</gene>
<dbReference type="InterPro" id="IPR036397">
    <property type="entry name" value="RNaseH_sf"/>
</dbReference>
<dbReference type="Pfam" id="PF13456">
    <property type="entry name" value="RVT_3"/>
    <property type="match status" value="1"/>
</dbReference>
<dbReference type="CDD" id="cd09279">
    <property type="entry name" value="RNase_HI_like"/>
    <property type="match status" value="1"/>
</dbReference>
<evidence type="ECO:0000259" key="1">
    <source>
        <dbReference type="PROSITE" id="PS50879"/>
    </source>
</evidence>